<feature type="signal peptide" evidence="2">
    <location>
        <begin position="1"/>
        <end position="22"/>
    </location>
</feature>
<dbReference type="SUPFAM" id="SSF56281">
    <property type="entry name" value="Metallo-hydrolase/oxidoreductase"/>
    <property type="match status" value="1"/>
</dbReference>
<dbReference type="PANTHER" id="PTHR30619">
    <property type="entry name" value="DNA INTERNALIZATION/COMPETENCE PROTEIN COMEC/REC2"/>
    <property type="match status" value="1"/>
</dbReference>
<dbReference type="OrthoDB" id="9761531at2"/>
<dbReference type="KEGG" id="hhw:NCTC503_02116"/>
<dbReference type="GO" id="GO:0016787">
    <property type="term" value="F:hydrolase activity"/>
    <property type="evidence" value="ECO:0007669"/>
    <property type="project" value="UniProtKB-KW"/>
</dbReference>
<organism evidence="4 5">
    <name type="scientific">Hathewaya histolytica</name>
    <name type="common">Clostridium histolyticum</name>
    <dbReference type="NCBI Taxonomy" id="1498"/>
    <lineage>
        <taxon>Bacteria</taxon>
        <taxon>Bacillati</taxon>
        <taxon>Bacillota</taxon>
        <taxon>Clostridia</taxon>
        <taxon>Eubacteriales</taxon>
        <taxon>Clostridiaceae</taxon>
        <taxon>Hathewaya</taxon>
    </lineage>
</organism>
<dbReference type="PANTHER" id="PTHR30619:SF7">
    <property type="entry name" value="BETA-LACTAMASE DOMAIN PROTEIN"/>
    <property type="match status" value="1"/>
</dbReference>
<feature type="compositionally biased region" description="Polar residues" evidence="1">
    <location>
        <begin position="43"/>
        <end position="54"/>
    </location>
</feature>
<dbReference type="InterPro" id="IPR052159">
    <property type="entry name" value="Competence_DNA_uptake"/>
</dbReference>
<keyword evidence="2" id="KW-0732">Signal</keyword>
<dbReference type="InterPro" id="IPR035681">
    <property type="entry name" value="ComA-like_MBL"/>
</dbReference>
<dbReference type="CDD" id="cd07731">
    <property type="entry name" value="ComA-like_MBL-fold"/>
    <property type="match status" value="1"/>
</dbReference>
<evidence type="ECO:0000256" key="2">
    <source>
        <dbReference type="SAM" id="SignalP"/>
    </source>
</evidence>
<dbReference type="Pfam" id="PF00753">
    <property type="entry name" value="Lactamase_B"/>
    <property type="match status" value="1"/>
</dbReference>
<reference evidence="4 5" key="1">
    <citation type="submission" date="2019-05" db="EMBL/GenBank/DDBJ databases">
        <authorList>
            <consortium name="Pathogen Informatics"/>
        </authorList>
    </citation>
    <scope>NUCLEOTIDE SEQUENCE [LARGE SCALE GENOMIC DNA]</scope>
    <source>
        <strain evidence="4 5">NCTC503</strain>
    </source>
</reference>
<protein>
    <submittedName>
        <fullName evidence="4">Hydrolase</fullName>
    </submittedName>
</protein>
<dbReference type="EMBL" id="LR590481">
    <property type="protein sequence ID" value="VTQ93464.1"/>
    <property type="molecule type" value="Genomic_DNA"/>
</dbReference>
<evidence type="ECO:0000313" key="4">
    <source>
        <dbReference type="EMBL" id="VTQ93464.1"/>
    </source>
</evidence>
<dbReference type="Gene3D" id="3.60.15.10">
    <property type="entry name" value="Ribonuclease Z/Hydroxyacylglutathione hydrolase-like"/>
    <property type="match status" value="1"/>
</dbReference>
<name>A0A4U9RMN8_HATHI</name>
<keyword evidence="5" id="KW-1185">Reference proteome</keyword>
<dbReference type="SMART" id="SM00849">
    <property type="entry name" value="Lactamase_B"/>
    <property type="match status" value="1"/>
</dbReference>
<evidence type="ECO:0000259" key="3">
    <source>
        <dbReference type="SMART" id="SM00849"/>
    </source>
</evidence>
<proteinExistence type="predicted"/>
<keyword evidence="4" id="KW-0378">Hydrolase</keyword>
<evidence type="ECO:0000313" key="5">
    <source>
        <dbReference type="Proteomes" id="UP000308489"/>
    </source>
</evidence>
<feature type="chain" id="PRO_5038732474" evidence="2">
    <location>
        <begin position="23"/>
        <end position="321"/>
    </location>
</feature>
<dbReference type="Proteomes" id="UP000308489">
    <property type="component" value="Chromosome 1"/>
</dbReference>
<evidence type="ECO:0000256" key="1">
    <source>
        <dbReference type="SAM" id="MobiDB-lite"/>
    </source>
</evidence>
<dbReference type="InterPro" id="IPR036866">
    <property type="entry name" value="RibonucZ/Hydroxyglut_hydro"/>
</dbReference>
<dbReference type="InterPro" id="IPR001279">
    <property type="entry name" value="Metallo-B-lactamas"/>
</dbReference>
<accession>A0A4U9RMN8</accession>
<dbReference type="AlphaFoldDB" id="A0A4U9RMN8"/>
<feature type="domain" description="Metallo-beta-lactamase" evidence="3">
    <location>
        <begin position="81"/>
        <end position="275"/>
    </location>
</feature>
<feature type="region of interest" description="Disordered" evidence="1">
    <location>
        <begin position="28"/>
        <end position="64"/>
    </location>
</feature>
<gene>
    <name evidence="4" type="ORF">NCTC503_02116</name>
</gene>
<dbReference type="PROSITE" id="PS51257">
    <property type="entry name" value="PROKAR_LIPOPROTEIN"/>
    <property type="match status" value="1"/>
</dbReference>
<dbReference type="RefSeq" id="WP_138210686.1">
    <property type="nucleotide sequence ID" value="NZ_CBCRUQ010000013.1"/>
</dbReference>
<sequence>MKKLNKLFFVSISIFLSLSLLFSGCSPKNNTENSNKKEKVSTENKNISKNTSQKNTDKPKTNAVKESVKDKLTIHYINVGQGDAELIQFKGKNLLIDAGPNKSSEQLLTYLRRTGVKRLDFVIATHPHEDHIGNMDDVIREFEIGEFIAPKVSANTKSFEWMLKNLKSKGLKITTAKAGLKLDIHKNLKCEFVAPNKDKYDDLNNYSAVVKLTYGKNRFLFTGDAETLSEKEILAKGFDISADVLKFGHHGSSTSSSKDFLRKVNPKIGIVSCAKGNNYGHPHKETLSKIKEFQIKTYRTDIDGDIILVSDGSNIQKLNKK</sequence>